<dbReference type="SUPFAM" id="SSF53633">
    <property type="entry name" value="Carbamate kinase-like"/>
    <property type="match status" value="1"/>
</dbReference>
<keyword evidence="7 8" id="KW-0067">ATP-binding</keyword>
<keyword evidence="6 8" id="KW-0418">Kinase</keyword>
<evidence type="ECO:0000256" key="8">
    <source>
        <dbReference type="HAMAP-Rule" id="MF_00456"/>
    </source>
</evidence>
<feature type="binding site" evidence="8">
    <location>
        <position position="50"/>
    </location>
    <ligand>
        <name>substrate</name>
    </ligand>
</feature>
<sequence>MFEQVKRIVIKVGSQLLAGEDGLNRNFIDKIANELSTIKQQGKEVVLVSSGAVLGGIKLLNFKRKPKSIQEKQALSAIGQPYLMAEYTKAFAKHGEKIAQILLTAEDLRSKDRFIHAKDTFNSLFKLKVIPIVNENDTVSVEEIKIGDNDNLAAHVSVVVEADLLIMLTTTNGIFDKDPNLFSDAKKIDVVDDINQLQLTCNFNGKSSFGTGGMWTKIEAAFKAARKGIPVIIANGKEENITTKILSGEKKGTLILPKKKLKAKSYRILYLEEPKGKLFIDKGAEKAVLEKGKSLLPKGIKKVEGVFHKGDVVSVFSEDGKLLFKGIVKCNSTELSEFNKECIHRDDMVFIDRIED</sequence>
<keyword evidence="3 8" id="KW-0641">Proline biosynthesis</keyword>
<dbReference type="PROSITE" id="PS00902">
    <property type="entry name" value="GLUTAMATE_5_KINASE"/>
    <property type="match status" value="1"/>
</dbReference>
<comment type="subcellular location">
    <subcellularLocation>
        <location evidence="8">Cytoplasm</location>
    </subcellularLocation>
</comment>
<protein>
    <recommendedName>
        <fullName evidence="8">Glutamate 5-kinase</fullName>
        <ecNumber evidence="8">2.7.2.11</ecNumber>
    </recommendedName>
    <alternativeName>
        <fullName evidence="8">Gamma-glutamyl kinase</fullName>
        <shortName evidence="8">GK</shortName>
    </alternativeName>
</protein>
<feature type="binding site" evidence="8">
    <location>
        <position position="149"/>
    </location>
    <ligand>
        <name>substrate</name>
    </ligand>
</feature>
<dbReference type="AlphaFoldDB" id="A0A238ZFJ3"/>
<dbReference type="Pfam" id="PF01472">
    <property type="entry name" value="PUA"/>
    <property type="match status" value="1"/>
</dbReference>
<reference evidence="11" key="1">
    <citation type="submission" date="2017-06" db="EMBL/GenBank/DDBJ databases">
        <authorList>
            <person name="Varghese N."/>
            <person name="Submissions S."/>
        </authorList>
    </citation>
    <scope>NUCLEOTIDE SEQUENCE [LARGE SCALE GENOMIC DNA]</scope>
    <source>
        <strain evidence="11">DSM 15668</strain>
    </source>
</reference>
<dbReference type="EC" id="2.7.2.11" evidence="8"/>
<dbReference type="FunFam" id="3.40.1160.10:FF:000018">
    <property type="entry name" value="Glutamate 5-kinase"/>
    <property type="match status" value="1"/>
</dbReference>
<comment type="function">
    <text evidence="8">Catalyzes the transfer of a phosphate group to glutamate to form L-glutamate 5-phosphate.</text>
</comment>
<evidence type="ECO:0000313" key="11">
    <source>
        <dbReference type="Proteomes" id="UP000198405"/>
    </source>
</evidence>
<comment type="pathway">
    <text evidence="8">Amino-acid biosynthesis; L-proline biosynthesis; L-glutamate 5-semialdehyde from L-glutamate: step 1/2.</text>
</comment>
<dbReference type="InterPro" id="IPR001048">
    <property type="entry name" value="Asp/Glu/Uridylate_kinase"/>
</dbReference>
<keyword evidence="4 8" id="KW-0808">Transferase</keyword>
<dbReference type="GO" id="GO:0005524">
    <property type="term" value="F:ATP binding"/>
    <property type="evidence" value="ECO:0007669"/>
    <property type="project" value="UniProtKB-KW"/>
</dbReference>
<keyword evidence="1 8" id="KW-0963">Cytoplasm</keyword>
<dbReference type="PANTHER" id="PTHR43654">
    <property type="entry name" value="GLUTAMATE 5-KINASE"/>
    <property type="match status" value="1"/>
</dbReference>
<dbReference type="Gene3D" id="3.40.1160.10">
    <property type="entry name" value="Acetylglutamate kinase-like"/>
    <property type="match status" value="1"/>
</dbReference>
<dbReference type="EMBL" id="FZOB01000008">
    <property type="protein sequence ID" value="SNR82285.1"/>
    <property type="molecule type" value="Genomic_DNA"/>
</dbReference>
<comment type="similarity">
    <text evidence="8">Belongs to the glutamate 5-kinase family.</text>
</comment>
<dbReference type="PROSITE" id="PS50890">
    <property type="entry name" value="PUA"/>
    <property type="match status" value="1"/>
</dbReference>
<comment type="catalytic activity">
    <reaction evidence="8">
        <text>L-glutamate + ATP = L-glutamyl 5-phosphate + ADP</text>
        <dbReference type="Rhea" id="RHEA:14877"/>
        <dbReference type="ChEBI" id="CHEBI:29985"/>
        <dbReference type="ChEBI" id="CHEBI:30616"/>
        <dbReference type="ChEBI" id="CHEBI:58274"/>
        <dbReference type="ChEBI" id="CHEBI:456216"/>
        <dbReference type="EC" id="2.7.2.11"/>
    </reaction>
</comment>
<dbReference type="GO" id="GO:0004349">
    <property type="term" value="F:glutamate 5-kinase activity"/>
    <property type="evidence" value="ECO:0007669"/>
    <property type="project" value="UniProtKB-UniRule"/>
</dbReference>
<dbReference type="Pfam" id="PF00696">
    <property type="entry name" value="AA_kinase"/>
    <property type="match status" value="1"/>
</dbReference>
<organism evidence="10 11">
    <name type="scientific">Desulfurobacterium atlanticum</name>
    <dbReference type="NCBI Taxonomy" id="240169"/>
    <lineage>
        <taxon>Bacteria</taxon>
        <taxon>Pseudomonadati</taxon>
        <taxon>Aquificota</taxon>
        <taxon>Aquificia</taxon>
        <taxon>Desulfurobacteriales</taxon>
        <taxon>Desulfurobacteriaceae</taxon>
        <taxon>Desulfurobacterium</taxon>
    </lineage>
</organism>
<evidence type="ECO:0000256" key="6">
    <source>
        <dbReference type="ARBA" id="ARBA00022777"/>
    </source>
</evidence>
<evidence type="ECO:0000256" key="7">
    <source>
        <dbReference type="ARBA" id="ARBA00022840"/>
    </source>
</evidence>
<feature type="binding site" evidence="8">
    <location>
        <position position="11"/>
    </location>
    <ligand>
        <name>ATP</name>
        <dbReference type="ChEBI" id="CHEBI:30616"/>
    </ligand>
</feature>
<feature type="binding site" evidence="8">
    <location>
        <position position="137"/>
    </location>
    <ligand>
        <name>substrate</name>
    </ligand>
</feature>
<feature type="domain" description="PUA" evidence="9">
    <location>
        <begin position="276"/>
        <end position="344"/>
    </location>
</feature>
<evidence type="ECO:0000256" key="3">
    <source>
        <dbReference type="ARBA" id="ARBA00022650"/>
    </source>
</evidence>
<evidence type="ECO:0000256" key="2">
    <source>
        <dbReference type="ARBA" id="ARBA00022605"/>
    </source>
</evidence>
<keyword evidence="11" id="KW-1185">Reference proteome</keyword>
<dbReference type="InterPro" id="IPR011529">
    <property type="entry name" value="Glu_5kinase"/>
</dbReference>
<evidence type="ECO:0000313" key="10">
    <source>
        <dbReference type="EMBL" id="SNR82285.1"/>
    </source>
</evidence>
<accession>A0A238ZFJ3</accession>
<dbReference type="GO" id="GO:0005829">
    <property type="term" value="C:cytosol"/>
    <property type="evidence" value="ECO:0007669"/>
    <property type="project" value="TreeGrafter"/>
</dbReference>
<dbReference type="PRINTS" id="PR00474">
    <property type="entry name" value="GLU5KINASE"/>
</dbReference>
<dbReference type="InterPro" id="IPR015947">
    <property type="entry name" value="PUA-like_sf"/>
</dbReference>
<dbReference type="CDD" id="cd04242">
    <property type="entry name" value="AAK_G5K_ProB"/>
    <property type="match status" value="1"/>
</dbReference>
<dbReference type="InterPro" id="IPR001057">
    <property type="entry name" value="Glu/AcGlu_kinase"/>
</dbReference>
<dbReference type="SMART" id="SM00359">
    <property type="entry name" value="PUA"/>
    <property type="match status" value="1"/>
</dbReference>
<name>A0A238ZFJ3_9BACT</name>
<dbReference type="InterPro" id="IPR005715">
    <property type="entry name" value="Glu_5kinase/COase_Synthase"/>
</dbReference>
<dbReference type="CDD" id="cd21157">
    <property type="entry name" value="PUA_G5K"/>
    <property type="match status" value="1"/>
</dbReference>
<dbReference type="GO" id="GO:0003723">
    <property type="term" value="F:RNA binding"/>
    <property type="evidence" value="ECO:0007669"/>
    <property type="project" value="InterPro"/>
</dbReference>
<comment type="caution">
    <text evidence="8">Lacks conserved residue(s) required for the propagation of feature annotation.</text>
</comment>
<dbReference type="SUPFAM" id="SSF88697">
    <property type="entry name" value="PUA domain-like"/>
    <property type="match status" value="1"/>
</dbReference>
<dbReference type="NCBIfam" id="TIGR01027">
    <property type="entry name" value="proB"/>
    <property type="match status" value="1"/>
</dbReference>
<dbReference type="InterPro" id="IPR019797">
    <property type="entry name" value="Glutamate_5-kinase_CS"/>
</dbReference>
<dbReference type="InterPro" id="IPR002478">
    <property type="entry name" value="PUA"/>
</dbReference>
<keyword evidence="5 8" id="KW-0547">Nucleotide-binding</keyword>
<dbReference type="OrthoDB" id="9804434at2"/>
<dbReference type="HAMAP" id="MF_00456">
    <property type="entry name" value="ProB"/>
    <property type="match status" value="1"/>
</dbReference>
<feature type="binding site" evidence="8">
    <location>
        <begin position="211"/>
        <end position="217"/>
    </location>
    <ligand>
        <name>ATP</name>
        <dbReference type="ChEBI" id="CHEBI:30616"/>
    </ligand>
</feature>
<evidence type="ECO:0000256" key="1">
    <source>
        <dbReference type="ARBA" id="ARBA00022490"/>
    </source>
</evidence>
<dbReference type="Proteomes" id="UP000198405">
    <property type="component" value="Unassembled WGS sequence"/>
</dbReference>
<evidence type="ECO:0000256" key="5">
    <source>
        <dbReference type="ARBA" id="ARBA00022741"/>
    </source>
</evidence>
<dbReference type="UniPathway" id="UPA00098">
    <property type="reaction ID" value="UER00359"/>
</dbReference>
<dbReference type="InterPro" id="IPR041739">
    <property type="entry name" value="G5K_ProB"/>
</dbReference>
<evidence type="ECO:0000259" key="9">
    <source>
        <dbReference type="SMART" id="SM00359"/>
    </source>
</evidence>
<dbReference type="PIRSF" id="PIRSF000729">
    <property type="entry name" value="GK"/>
    <property type="match status" value="1"/>
</dbReference>
<dbReference type="InterPro" id="IPR036393">
    <property type="entry name" value="AceGlu_kinase-like_sf"/>
</dbReference>
<evidence type="ECO:0000256" key="4">
    <source>
        <dbReference type="ARBA" id="ARBA00022679"/>
    </source>
</evidence>
<proteinExistence type="inferred from homology"/>
<gene>
    <name evidence="8" type="primary">proB</name>
    <name evidence="10" type="ORF">SAMN06265340_10862</name>
</gene>
<keyword evidence="2 8" id="KW-0028">Amino-acid biosynthesis</keyword>
<dbReference type="Gene3D" id="2.30.130.10">
    <property type="entry name" value="PUA domain"/>
    <property type="match status" value="1"/>
</dbReference>
<dbReference type="GO" id="GO:0055129">
    <property type="term" value="P:L-proline biosynthetic process"/>
    <property type="evidence" value="ECO:0007669"/>
    <property type="project" value="UniProtKB-UniRule"/>
</dbReference>
<dbReference type="InterPro" id="IPR036974">
    <property type="entry name" value="PUA_sf"/>
</dbReference>
<dbReference type="RefSeq" id="WP_089323280.1">
    <property type="nucleotide sequence ID" value="NZ_FZOB01000008.1"/>
</dbReference>
<dbReference type="PANTHER" id="PTHR43654:SF1">
    <property type="entry name" value="ISOPENTENYL PHOSPHATE KINASE"/>
    <property type="match status" value="1"/>
</dbReference>